<feature type="compositionally biased region" description="Basic and acidic residues" evidence="1">
    <location>
        <begin position="166"/>
        <end position="191"/>
    </location>
</feature>
<dbReference type="RefSeq" id="WP_150863637.1">
    <property type="nucleotide sequence ID" value="NZ_VYXP01000004.1"/>
</dbReference>
<evidence type="ECO:0000256" key="1">
    <source>
        <dbReference type="SAM" id="MobiDB-lite"/>
    </source>
</evidence>
<evidence type="ECO:0000259" key="2">
    <source>
        <dbReference type="Pfam" id="PF16537"/>
    </source>
</evidence>
<name>A0A5N0TCP8_9GAMM</name>
<dbReference type="Proteomes" id="UP000325372">
    <property type="component" value="Unassembled WGS sequence"/>
</dbReference>
<proteinExistence type="predicted"/>
<dbReference type="AlphaFoldDB" id="A0A5N0TCP8"/>
<feature type="compositionally biased region" description="Basic and acidic residues" evidence="1">
    <location>
        <begin position="8"/>
        <end position="17"/>
    </location>
</feature>
<feature type="region of interest" description="Disordered" evidence="1">
    <location>
        <begin position="87"/>
        <end position="193"/>
    </location>
</feature>
<protein>
    <recommendedName>
        <fullName evidence="2">Type II secretion system protein GspB C-terminal domain-containing protein</fullName>
    </recommendedName>
</protein>
<dbReference type="GO" id="GO:0015627">
    <property type="term" value="C:type II protein secretion system complex"/>
    <property type="evidence" value="ECO:0007669"/>
    <property type="project" value="InterPro"/>
</dbReference>
<comment type="caution">
    <text evidence="3">The sequence shown here is derived from an EMBL/GenBank/DDBJ whole genome shotgun (WGS) entry which is preliminary data.</text>
</comment>
<gene>
    <name evidence="3" type="ORF">F3N42_06620</name>
</gene>
<reference evidence="3 4" key="1">
    <citation type="submission" date="2019-09" db="EMBL/GenBank/DDBJ databases">
        <title>Wenzhouxiangella sp. Genome sequencing and assembly.</title>
        <authorList>
            <person name="Zhang R."/>
        </authorList>
    </citation>
    <scope>NUCLEOTIDE SEQUENCE [LARGE SCALE GENOMIC DNA]</scope>
    <source>
        <strain evidence="3 4">W260</strain>
    </source>
</reference>
<accession>A0A5N0TCP8</accession>
<keyword evidence="4" id="KW-1185">Reference proteome</keyword>
<evidence type="ECO:0000313" key="3">
    <source>
        <dbReference type="EMBL" id="KAA9131847.1"/>
    </source>
</evidence>
<dbReference type="InterPro" id="IPR032389">
    <property type="entry name" value="GspB_C"/>
</dbReference>
<dbReference type="Pfam" id="PF16537">
    <property type="entry name" value="T2SSB"/>
    <property type="match status" value="1"/>
</dbReference>
<feature type="domain" description="Type II secretion system protein GspB C-terminal" evidence="2">
    <location>
        <begin position="214"/>
        <end position="271"/>
    </location>
</feature>
<evidence type="ECO:0000313" key="4">
    <source>
        <dbReference type="Proteomes" id="UP000325372"/>
    </source>
</evidence>
<sequence>MSILLDALKKSERRQRLGEAPSLATDAGEPGGPQGDRTGSAWRYAVVVVPVLACIGWLAWQQYAPLGESVGQERRVAAAEAAGVADDVAGENTSSPNTADIDGREVTANEARVVTRRSPVEDLPDSPSLARAPDSDEGESPSADATASAEEMTPLREPSPVTESAEVQRTESRPDETRARESFDDANHGDGADGQARAQVLTYWELPGSVRNGLPPLAVTVMVYSDEPANRFALVDGRRLGEGDDAGSGVMLVRIRRDGVVFRKGAYRFLVKP</sequence>
<organism evidence="3 4">
    <name type="scientific">Marinihelvus fidelis</name>
    <dbReference type="NCBI Taxonomy" id="2613842"/>
    <lineage>
        <taxon>Bacteria</taxon>
        <taxon>Pseudomonadati</taxon>
        <taxon>Pseudomonadota</taxon>
        <taxon>Gammaproteobacteria</taxon>
        <taxon>Chromatiales</taxon>
        <taxon>Wenzhouxiangellaceae</taxon>
        <taxon>Marinihelvus</taxon>
    </lineage>
</organism>
<dbReference type="EMBL" id="VYXP01000004">
    <property type="protein sequence ID" value="KAA9131847.1"/>
    <property type="molecule type" value="Genomic_DNA"/>
</dbReference>
<feature type="region of interest" description="Disordered" evidence="1">
    <location>
        <begin position="8"/>
        <end position="36"/>
    </location>
</feature>